<organism evidence="2 3">
    <name type="scientific">Zhouia amylolytica AD3</name>
    <dbReference type="NCBI Taxonomy" id="1286632"/>
    <lineage>
        <taxon>Bacteria</taxon>
        <taxon>Pseudomonadati</taxon>
        <taxon>Bacteroidota</taxon>
        <taxon>Flavobacteriia</taxon>
        <taxon>Flavobacteriales</taxon>
        <taxon>Flavobacteriaceae</taxon>
        <taxon>Zhouia</taxon>
    </lineage>
</organism>
<reference evidence="3" key="1">
    <citation type="submission" date="2013-11" db="EMBL/GenBank/DDBJ databases">
        <title>Draft genome sequence from a member of Zhouia, isolated tidal flat.</title>
        <authorList>
            <person name="Jin H."/>
            <person name="Jeon C.O."/>
        </authorList>
    </citation>
    <scope>NUCLEOTIDE SEQUENCE [LARGE SCALE GENOMIC DNA]</scope>
    <source>
        <strain evidence="3">AD3</strain>
    </source>
</reference>
<dbReference type="EMBL" id="AYXY01000001">
    <property type="protein sequence ID" value="ETN96743.1"/>
    <property type="molecule type" value="Genomic_DNA"/>
</dbReference>
<evidence type="ECO:0000313" key="3">
    <source>
        <dbReference type="Proteomes" id="UP000018850"/>
    </source>
</evidence>
<keyword evidence="1" id="KW-0472">Membrane</keyword>
<proteinExistence type="predicted"/>
<protein>
    <submittedName>
        <fullName evidence="2">Uncharacterized protein</fullName>
    </submittedName>
</protein>
<evidence type="ECO:0000256" key="1">
    <source>
        <dbReference type="SAM" id="Phobius"/>
    </source>
</evidence>
<feature type="transmembrane region" description="Helical" evidence="1">
    <location>
        <begin position="59"/>
        <end position="79"/>
    </location>
</feature>
<keyword evidence="1" id="KW-0812">Transmembrane</keyword>
<gene>
    <name evidence="2" type="ORF">P278_01690</name>
</gene>
<accession>W2URV7</accession>
<dbReference type="Proteomes" id="UP000018850">
    <property type="component" value="Unassembled WGS sequence"/>
</dbReference>
<keyword evidence="3" id="KW-1185">Reference proteome</keyword>
<reference evidence="2 3" key="2">
    <citation type="journal article" date="2016" name="Genome Announc.">
        <title>Draft Genome Sequence of Zhouia amylolytica AD3, Isolated from Tidal Flat Sediment.</title>
        <authorList>
            <person name="Jia B."/>
            <person name="Jin H.M."/>
            <person name="Lee H.J."/>
            <person name="Jeon C.O."/>
        </authorList>
    </citation>
    <scope>NUCLEOTIDE SEQUENCE [LARGE SCALE GENOMIC DNA]</scope>
    <source>
        <strain evidence="2 3">AD3</strain>
    </source>
</reference>
<dbReference type="AlphaFoldDB" id="W2URV7"/>
<sequence length="92" mass="10422">MISTNLQHLVLLNGRVSIILTVSPMLQSFFSSCATYFLVFNTNLPYIGCLTRFTSETTIDFSILLLVTTPTLSFLKLLFSILKQNRIIVILF</sequence>
<evidence type="ECO:0000313" key="2">
    <source>
        <dbReference type="EMBL" id="ETN96743.1"/>
    </source>
</evidence>
<dbReference type="PATRIC" id="fig|1286632.3.peg.168"/>
<comment type="caution">
    <text evidence="2">The sequence shown here is derived from an EMBL/GenBank/DDBJ whole genome shotgun (WGS) entry which is preliminary data.</text>
</comment>
<feature type="transmembrane region" description="Helical" evidence="1">
    <location>
        <begin position="12"/>
        <end position="39"/>
    </location>
</feature>
<name>W2URV7_9FLAO</name>
<keyword evidence="1" id="KW-1133">Transmembrane helix</keyword>